<dbReference type="InterPro" id="IPR002123">
    <property type="entry name" value="Plipid/glycerol_acylTrfase"/>
</dbReference>
<keyword evidence="10" id="KW-1133">Transmembrane helix</keyword>
<accession>A0A3G7UEF4</accession>
<keyword evidence="10" id="KW-0472">Membrane</keyword>
<evidence type="ECO:0000256" key="4">
    <source>
        <dbReference type="ARBA" id="ARBA00008655"/>
    </source>
</evidence>
<comment type="pathway">
    <text evidence="2">Phospholipid metabolism; CDP-diacylglycerol biosynthesis; CDP-diacylglycerol from sn-glycerol 3-phosphate: step 2/3.</text>
</comment>
<evidence type="ECO:0000256" key="3">
    <source>
        <dbReference type="ARBA" id="ARBA00005189"/>
    </source>
</evidence>
<dbReference type="SMART" id="SM00563">
    <property type="entry name" value="PlsC"/>
    <property type="match status" value="1"/>
</dbReference>
<dbReference type="GO" id="GO:0016024">
    <property type="term" value="P:CDP-diacylglycerol biosynthetic process"/>
    <property type="evidence" value="ECO:0007669"/>
    <property type="project" value="UniProtKB-UniPathway"/>
</dbReference>
<name>A0A3G7UEF4_9PSED</name>
<keyword evidence="9" id="KW-0443">Lipid metabolism</keyword>
<evidence type="ECO:0000256" key="2">
    <source>
        <dbReference type="ARBA" id="ARBA00004728"/>
    </source>
</evidence>
<protein>
    <recommendedName>
        <fullName evidence="6 9">1-acyl-sn-glycerol-3-phosphate acyltransferase</fullName>
        <ecNumber evidence="5 9">2.3.1.51</ecNumber>
    </recommendedName>
</protein>
<evidence type="ECO:0000256" key="6">
    <source>
        <dbReference type="ARBA" id="ARBA00016139"/>
    </source>
</evidence>
<keyword evidence="10" id="KW-0812">Transmembrane</keyword>
<comment type="similarity">
    <text evidence="4 9">Belongs to the 1-acyl-sn-glycerol-3-phosphate acyltransferase family.</text>
</comment>
<dbReference type="AlphaFoldDB" id="A0A3G7UEF4"/>
<comment type="pathway">
    <text evidence="3">Lipid metabolism.</text>
</comment>
<dbReference type="InterPro" id="IPR004552">
    <property type="entry name" value="AGP_acyltrans"/>
</dbReference>
<organism evidence="12 13">
    <name type="scientific">Pseudomonas synxantha</name>
    <dbReference type="NCBI Taxonomy" id="47883"/>
    <lineage>
        <taxon>Bacteria</taxon>
        <taxon>Pseudomonadati</taxon>
        <taxon>Pseudomonadota</taxon>
        <taxon>Gammaproteobacteria</taxon>
        <taxon>Pseudomonadales</taxon>
        <taxon>Pseudomonadaceae</taxon>
        <taxon>Pseudomonas</taxon>
    </lineage>
</organism>
<dbReference type="GO" id="GO:0006654">
    <property type="term" value="P:phosphatidic acid biosynthetic process"/>
    <property type="evidence" value="ECO:0007669"/>
    <property type="project" value="TreeGrafter"/>
</dbReference>
<dbReference type="Pfam" id="PF01553">
    <property type="entry name" value="Acyltransferase"/>
    <property type="match status" value="1"/>
</dbReference>
<evidence type="ECO:0000256" key="9">
    <source>
        <dbReference type="RuleBase" id="RU361267"/>
    </source>
</evidence>
<evidence type="ECO:0000256" key="10">
    <source>
        <dbReference type="SAM" id="Phobius"/>
    </source>
</evidence>
<dbReference type="UniPathway" id="UPA00557">
    <property type="reaction ID" value="UER00613"/>
</dbReference>
<keyword evidence="9" id="KW-1208">Phospholipid metabolism</keyword>
<evidence type="ECO:0000256" key="7">
    <source>
        <dbReference type="ARBA" id="ARBA00022679"/>
    </source>
</evidence>
<keyword evidence="9" id="KW-0594">Phospholipid biosynthesis</keyword>
<keyword evidence="8 9" id="KW-0012">Acyltransferase</keyword>
<feature type="domain" description="Phospholipid/glycerol acyltransferase" evidence="11">
    <location>
        <begin position="108"/>
        <end position="223"/>
    </location>
</feature>
<evidence type="ECO:0000259" key="11">
    <source>
        <dbReference type="SMART" id="SM00563"/>
    </source>
</evidence>
<evidence type="ECO:0000313" key="13">
    <source>
        <dbReference type="Proteomes" id="UP000268696"/>
    </source>
</evidence>
<comment type="catalytic activity">
    <reaction evidence="1 9">
        <text>a 1-acyl-sn-glycero-3-phosphate + an acyl-CoA = a 1,2-diacyl-sn-glycero-3-phosphate + CoA</text>
        <dbReference type="Rhea" id="RHEA:19709"/>
        <dbReference type="ChEBI" id="CHEBI:57287"/>
        <dbReference type="ChEBI" id="CHEBI:57970"/>
        <dbReference type="ChEBI" id="CHEBI:58342"/>
        <dbReference type="ChEBI" id="CHEBI:58608"/>
        <dbReference type="EC" id="2.3.1.51"/>
    </reaction>
</comment>
<keyword evidence="9" id="KW-0444">Lipid biosynthesis</keyword>
<proteinExistence type="inferred from homology"/>
<dbReference type="SUPFAM" id="SSF69593">
    <property type="entry name" value="Glycerol-3-phosphate (1)-acyltransferase"/>
    <property type="match status" value="1"/>
</dbReference>
<dbReference type="EC" id="2.3.1.51" evidence="5 9"/>
<dbReference type="PANTHER" id="PTHR10434">
    <property type="entry name" value="1-ACYL-SN-GLYCEROL-3-PHOSPHATE ACYLTRANSFERASE"/>
    <property type="match status" value="1"/>
</dbReference>
<evidence type="ECO:0000256" key="5">
    <source>
        <dbReference type="ARBA" id="ARBA00013211"/>
    </source>
</evidence>
<dbReference type="NCBIfam" id="TIGR00530">
    <property type="entry name" value="AGP_acyltrn"/>
    <property type="match status" value="1"/>
</dbReference>
<gene>
    <name evidence="12" type="ORF">C4K03_4811</name>
</gene>
<keyword evidence="7 9" id="KW-0808">Transferase</keyword>
<dbReference type="GO" id="GO:0003841">
    <property type="term" value="F:1-acylglycerol-3-phosphate O-acyltransferase activity"/>
    <property type="evidence" value="ECO:0007669"/>
    <property type="project" value="UniProtKB-UniRule"/>
</dbReference>
<dbReference type="EMBL" id="CP027754">
    <property type="protein sequence ID" value="AZE56948.1"/>
    <property type="molecule type" value="Genomic_DNA"/>
</dbReference>
<sequence length="287" mass="32299">MGMCRNMRLNIAYLLHMQGQLPNTVHIRTLRHLLSRWAVLMLFLLRMLLMGLHFMIAGVLGVILGVCRPFNPDNSRLCARLYALPAMWILRLKLKTDVDSLRNKPGTCVVIANHQSNYDLFVLGNVVPHRTVCIAKKSLKWVPLFGQLFWLAGNVLIDRGNAHKARRAMLTTTHTLQHEDTSIWVFPEGTRNLGKGLLPFKKGAFHMAIAAGVPIVQVCVSTYVKQMKLNRWDSGDVLIRSLPPIPTIGLTVDDIPQLMMTCQTQMDECIAQMDRELVGASLLAKNL</sequence>
<evidence type="ECO:0000256" key="8">
    <source>
        <dbReference type="ARBA" id="ARBA00023315"/>
    </source>
</evidence>
<evidence type="ECO:0000313" key="12">
    <source>
        <dbReference type="EMBL" id="AZE56948.1"/>
    </source>
</evidence>
<feature type="transmembrane region" description="Helical" evidence="10">
    <location>
        <begin position="37"/>
        <end position="66"/>
    </location>
</feature>
<dbReference type="CDD" id="cd07989">
    <property type="entry name" value="LPLAT_AGPAT-like"/>
    <property type="match status" value="1"/>
</dbReference>
<reference evidence="12 13" key="1">
    <citation type="submission" date="2018-03" db="EMBL/GenBank/DDBJ databases">
        <title>Diversity of phytobeneficial traits revealed by whole-genome analysis of worldwide-isolated phenazine-producing Pseudomonas spp.</title>
        <authorList>
            <person name="Biessy A."/>
            <person name="Novinscak A."/>
            <person name="Blom J."/>
            <person name="Leger G."/>
            <person name="Thomashow L.S."/>
            <person name="Cazorla F.M."/>
            <person name="Josic D."/>
            <person name="Filion M."/>
        </authorList>
    </citation>
    <scope>NUCLEOTIDE SEQUENCE [LARGE SCALE GENOMIC DNA]</scope>
    <source>
        <strain evidence="12 13">30B</strain>
    </source>
</reference>
<evidence type="ECO:0000256" key="1">
    <source>
        <dbReference type="ARBA" id="ARBA00001141"/>
    </source>
</evidence>
<dbReference type="Proteomes" id="UP000268696">
    <property type="component" value="Chromosome"/>
</dbReference>
<comment type="domain">
    <text evidence="9">The HXXXXD motif is essential for acyltransferase activity and may constitute the binding site for the phosphate moiety of the glycerol-3-phosphate.</text>
</comment>
<dbReference type="GO" id="GO:0005886">
    <property type="term" value="C:plasma membrane"/>
    <property type="evidence" value="ECO:0007669"/>
    <property type="project" value="TreeGrafter"/>
</dbReference>
<dbReference type="PANTHER" id="PTHR10434:SF11">
    <property type="entry name" value="1-ACYL-SN-GLYCEROL-3-PHOSPHATE ACYLTRANSFERASE"/>
    <property type="match status" value="1"/>
</dbReference>